<keyword evidence="3 9" id="KW-0808">Transferase</keyword>
<dbReference type="Proteomes" id="UP000198854">
    <property type="component" value="Unassembled WGS sequence"/>
</dbReference>
<protein>
    <recommendedName>
        <fullName evidence="7">Nodulation protein L</fullName>
    </recommendedName>
</protein>
<dbReference type="PANTHER" id="PTHR23416:SF23">
    <property type="entry name" value="ACETYLTRANSFERASE C18B11.09C-RELATED"/>
    <property type="match status" value="1"/>
</dbReference>
<dbReference type="SUPFAM" id="SSF51161">
    <property type="entry name" value="Trimeric LpxA-like enzymes"/>
    <property type="match status" value="1"/>
</dbReference>
<evidence type="ECO:0000256" key="4">
    <source>
        <dbReference type="ARBA" id="ARBA00022737"/>
    </source>
</evidence>
<dbReference type="SMART" id="SM01266">
    <property type="entry name" value="Mac"/>
    <property type="match status" value="1"/>
</dbReference>
<dbReference type="Pfam" id="PF12464">
    <property type="entry name" value="Mac"/>
    <property type="match status" value="1"/>
</dbReference>
<organism evidence="9 10">
    <name type="scientific">Vibrio xiamenensis</name>
    <dbReference type="NCBI Taxonomy" id="861298"/>
    <lineage>
        <taxon>Bacteria</taxon>
        <taxon>Pseudomonadati</taxon>
        <taxon>Pseudomonadota</taxon>
        <taxon>Gammaproteobacteria</taxon>
        <taxon>Vibrionales</taxon>
        <taxon>Vibrionaceae</taxon>
        <taxon>Vibrio</taxon>
    </lineage>
</organism>
<evidence type="ECO:0000256" key="3">
    <source>
        <dbReference type="ARBA" id="ARBA00022679"/>
    </source>
</evidence>
<dbReference type="RefSeq" id="WP_093273543.1">
    <property type="nucleotide sequence ID" value="NZ_FNDD01000011.1"/>
</dbReference>
<dbReference type="EMBL" id="FNDD01000011">
    <property type="protein sequence ID" value="SDH23965.1"/>
    <property type="molecule type" value="Genomic_DNA"/>
</dbReference>
<dbReference type="FunFam" id="2.160.10.10:FF:000025">
    <property type="entry name" value="Hexapeptide-repeat containing-acetyltransferase"/>
    <property type="match status" value="1"/>
</dbReference>
<keyword evidence="2" id="KW-0536">Nodulation</keyword>
<dbReference type="AlphaFoldDB" id="A0A1G8ASM9"/>
<evidence type="ECO:0000313" key="10">
    <source>
        <dbReference type="Proteomes" id="UP000198854"/>
    </source>
</evidence>
<dbReference type="Pfam" id="PF14602">
    <property type="entry name" value="Hexapep_2"/>
    <property type="match status" value="1"/>
</dbReference>
<dbReference type="GO" id="GO:0008374">
    <property type="term" value="F:O-acyltransferase activity"/>
    <property type="evidence" value="ECO:0007669"/>
    <property type="project" value="TreeGrafter"/>
</dbReference>
<comment type="similarity">
    <text evidence="1">Belongs to the transferase hexapeptide repeat family.</text>
</comment>
<dbReference type="CDD" id="cd03357">
    <property type="entry name" value="LbH_MAT_GAT"/>
    <property type="match status" value="1"/>
</dbReference>
<dbReference type="Pfam" id="PF00132">
    <property type="entry name" value="Hexapep"/>
    <property type="match status" value="1"/>
</dbReference>
<gene>
    <name evidence="9" type="ORF">SAMN04488136_111112</name>
</gene>
<evidence type="ECO:0000256" key="2">
    <source>
        <dbReference type="ARBA" id="ARBA00022458"/>
    </source>
</evidence>
<dbReference type="GO" id="GO:0005829">
    <property type="term" value="C:cytosol"/>
    <property type="evidence" value="ECO:0007669"/>
    <property type="project" value="TreeGrafter"/>
</dbReference>
<dbReference type="PROSITE" id="PS00101">
    <property type="entry name" value="HEXAPEP_TRANSFERASES"/>
    <property type="match status" value="1"/>
</dbReference>
<dbReference type="Gene3D" id="2.160.10.10">
    <property type="entry name" value="Hexapeptide repeat proteins"/>
    <property type="match status" value="1"/>
</dbReference>
<dbReference type="InterPro" id="IPR018357">
    <property type="entry name" value="Hexapep_transf_CS"/>
</dbReference>
<proteinExistence type="inferred from homology"/>
<dbReference type="PANTHER" id="PTHR23416">
    <property type="entry name" value="SIALIC ACID SYNTHASE-RELATED"/>
    <property type="match status" value="1"/>
</dbReference>
<evidence type="ECO:0000256" key="5">
    <source>
        <dbReference type="ARBA" id="ARBA00023315"/>
    </source>
</evidence>
<dbReference type="InterPro" id="IPR051159">
    <property type="entry name" value="Hexapeptide_acetyltransf"/>
</dbReference>
<dbReference type="GO" id="GO:0016407">
    <property type="term" value="F:acetyltransferase activity"/>
    <property type="evidence" value="ECO:0007669"/>
    <property type="project" value="InterPro"/>
</dbReference>
<feature type="domain" description="Maltose/galactoside acetyltransferase" evidence="8">
    <location>
        <begin position="4"/>
        <end position="56"/>
    </location>
</feature>
<keyword evidence="4" id="KW-0677">Repeat</keyword>
<dbReference type="STRING" id="861298.SAMN04488136_111112"/>
<evidence type="ECO:0000313" key="9">
    <source>
        <dbReference type="EMBL" id="SDH23965.1"/>
    </source>
</evidence>
<dbReference type="OrthoDB" id="9815592at2"/>
<dbReference type="InterPro" id="IPR011004">
    <property type="entry name" value="Trimer_LpxA-like_sf"/>
</dbReference>
<name>A0A1G8ASM9_9VIBR</name>
<accession>A0A1G8ASM9</accession>
<keyword evidence="10" id="KW-1185">Reference proteome</keyword>
<evidence type="ECO:0000256" key="7">
    <source>
        <dbReference type="ARBA" id="ARBA00067695"/>
    </source>
</evidence>
<dbReference type="InterPro" id="IPR001451">
    <property type="entry name" value="Hexapep"/>
</dbReference>
<keyword evidence="5" id="KW-0012">Acyltransferase</keyword>
<evidence type="ECO:0000259" key="8">
    <source>
        <dbReference type="SMART" id="SM01266"/>
    </source>
</evidence>
<evidence type="ECO:0000256" key="1">
    <source>
        <dbReference type="ARBA" id="ARBA00007274"/>
    </source>
</evidence>
<reference evidence="9 10" key="1">
    <citation type="submission" date="2016-10" db="EMBL/GenBank/DDBJ databases">
        <authorList>
            <person name="de Groot N.N."/>
        </authorList>
    </citation>
    <scope>NUCLEOTIDE SEQUENCE [LARGE SCALE GENOMIC DNA]</scope>
    <source>
        <strain evidence="9 10">CGMCC 1.10228</strain>
    </source>
</reference>
<sequence length="186" mass="20502">MTEFDKMISGQSFDGGAHEISVIRDRATALMGELNYALEDDKREVLLQRLFRHFGEGSVVRPPFSCEFGETVSIGDNTFINMNALMLDGAPISIGSNVLIGPNAHFYTAGHPLDYRRRRSWETRCLPIVVENDVWIGGNVVISQGVTIGARSVIAANSVVTRDVPCDSLFGGSPAKLIRRIEENFE</sequence>
<comment type="function">
    <text evidence="6">Acetyltransferase implicated in the O-acetylation of Nod factors.</text>
</comment>
<evidence type="ECO:0000256" key="6">
    <source>
        <dbReference type="ARBA" id="ARBA00055587"/>
    </source>
</evidence>
<dbReference type="InterPro" id="IPR024688">
    <property type="entry name" value="Mac_dom"/>
</dbReference>